<evidence type="ECO:0000256" key="16">
    <source>
        <dbReference type="ARBA" id="ARBA00023204"/>
    </source>
</evidence>
<dbReference type="SUPFAM" id="SSF56091">
    <property type="entry name" value="DNA ligase/mRNA capping enzyme, catalytic domain"/>
    <property type="match status" value="1"/>
</dbReference>
<dbReference type="Pfam" id="PF01068">
    <property type="entry name" value="DNA_ligase_A_M"/>
    <property type="match status" value="1"/>
</dbReference>
<dbReference type="Proteomes" id="UP000281498">
    <property type="component" value="Unassembled WGS sequence"/>
</dbReference>
<dbReference type="NCBIfam" id="TIGR02779">
    <property type="entry name" value="NHEJ_ligase_lig"/>
    <property type="match status" value="1"/>
</dbReference>
<evidence type="ECO:0000256" key="17">
    <source>
        <dbReference type="ARBA" id="ARBA00023211"/>
    </source>
</evidence>
<dbReference type="GO" id="GO:0003910">
    <property type="term" value="F:DNA ligase (ATP) activity"/>
    <property type="evidence" value="ECO:0007669"/>
    <property type="project" value="UniProtKB-EC"/>
</dbReference>
<evidence type="ECO:0000256" key="18">
    <source>
        <dbReference type="ARBA" id="ARBA00023268"/>
    </source>
</evidence>
<proteinExistence type="inferred from homology"/>
<evidence type="ECO:0000259" key="23">
    <source>
        <dbReference type="PROSITE" id="PS50160"/>
    </source>
</evidence>
<evidence type="ECO:0000256" key="2">
    <source>
        <dbReference type="ARBA" id="ARBA00012727"/>
    </source>
</evidence>
<dbReference type="PANTHER" id="PTHR42705:SF2">
    <property type="entry name" value="BIFUNCTIONAL NON-HOMOLOGOUS END JOINING PROTEIN LIGD"/>
    <property type="match status" value="1"/>
</dbReference>
<dbReference type="GO" id="GO:0005524">
    <property type="term" value="F:ATP binding"/>
    <property type="evidence" value="ECO:0007669"/>
    <property type="project" value="UniProtKB-KW"/>
</dbReference>
<accession>A0A3A9KB18</accession>
<organism evidence="24 25">
    <name type="scientific">Salipaludibacillus neizhouensis</name>
    <dbReference type="NCBI Taxonomy" id="885475"/>
    <lineage>
        <taxon>Bacteria</taxon>
        <taxon>Bacillati</taxon>
        <taxon>Bacillota</taxon>
        <taxon>Bacilli</taxon>
        <taxon>Bacillales</taxon>
        <taxon>Bacillaceae</taxon>
    </lineage>
</organism>
<dbReference type="InterPro" id="IPR016059">
    <property type="entry name" value="DNA_ligase_ATP-dep_CS"/>
</dbReference>
<dbReference type="AlphaFoldDB" id="A0A3A9KB18"/>
<dbReference type="InterPro" id="IPR033652">
    <property type="entry name" value="LigD_Pol-like_3"/>
</dbReference>
<keyword evidence="10" id="KW-0378">Hydrolase</keyword>
<dbReference type="CDD" id="cd04866">
    <property type="entry name" value="LigD_Pol_like_3"/>
    <property type="match status" value="1"/>
</dbReference>
<comment type="caution">
    <text evidence="24">The sequence shown here is derived from an EMBL/GenBank/DDBJ whole genome shotgun (WGS) entry which is preliminary data.</text>
</comment>
<dbReference type="CDD" id="cd07906">
    <property type="entry name" value="Adenylation_DNA_ligase_LigD_LigC"/>
    <property type="match status" value="1"/>
</dbReference>
<evidence type="ECO:0000313" key="24">
    <source>
        <dbReference type="EMBL" id="RKL67950.1"/>
    </source>
</evidence>
<dbReference type="GO" id="GO:0004527">
    <property type="term" value="F:exonuclease activity"/>
    <property type="evidence" value="ECO:0007669"/>
    <property type="project" value="UniProtKB-KW"/>
</dbReference>
<evidence type="ECO:0000256" key="12">
    <source>
        <dbReference type="ARBA" id="ARBA00022840"/>
    </source>
</evidence>
<dbReference type="NCBIfam" id="NF007211">
    <property type="entry name" value="PRK09633.1"/>
    <property type="match status" value="1"/>
</dbReference>
<keyword evidence="3 24" id="KW-0436">Ligase</keyword>
<evidence type="ECO:0000256" key="11">
    <source>
        <dbReference type="ARBA" id="ARBA00022839"/>
    </source>
</evidence>
<dbReference type="EMBL" id="PDOE01000002">
    <property type="protein sequence ID" value="RKL67950.1"/>
    <property type="molecule type" value="Genomic_DNA"/>
</dbReference>
<name>A0A3A9KB18_9BACI</name>
<keyword evidence="25" id="KW-1185">Reference proteome</keyword>
<keyword evidence="8" id="KW-0547">Nucleotide-binding</keyword>
<dbReference type="GO" id="GO:0046872">
    <property type="term" value="F:metal ion binding"/>
    <property type="evidence" value="ECO:0007669"/>
    <property type="project" value="UniProtKB-KW"/>
</dbReference>
<evidence type="ECO:0000256" key="15">
    <source>
        <dbReference type="ARBA" id="ARBA00023172"/>
    </source>
</evidence>
<keyword evidence="18" id="KW-0511">Multifunctional enzyme</keyword>
<dbReference type="PROSITE" id="PS00697">
    <property type="entry name" value="DNA_LIGASE_A1"/>
    <property type="match status" value="1"/>
</dbReference>
<dbReference type="InterPro" id="IPR012310">
    <property type="entry name" value="DNA_ligase_ATP-dep_cent"/>
</dbReference>
<keyword evidence="6" id="KW-0540">Nuclease</keyword>
<keyword evidence="17" id="KW-0464">Manganese</keyword>
<dbReference type="PROSITE" id="PS50160">
    <property type="entry name" value="DNA_LIGASE_A3"/>
    <property type="match status" value="1"/>
</dbReference>
<comment type="similarity">
    <text evidence="21">In the C-terminal section; belongs to the ATP-dependent DNA ligase family.</text>
</comment>
<keyword evidence="7" id="KW-0479">Metal-binding</keyword>
<keyword evidence="14" id="KW-0238">DNA-binding</keyword>
<evidence type="ECO:0000256" key="3">
    <source>
        <dbReference type="ARBA" id="ARBA00022598"/>
    </source>
</evidence>
<evidence type="ECO:0000256" key="6">
    <source>
        <dbReference type="ARBA" id="ARBA00022722"/>
    </source>
</evidence>
<evidence type="ECO:0000256" key="20">
    <source>
        <dbReference type="ARBA" id="ARBA00034003"/>
    </source>
</evidence>
<evidence type="ECO:0000313" key="25">
    <source>
        <dbReference type="Proteomes" id="UP000281498"/>
    </source>
</evidence>
<keyword evidence="16" id="KW-0234">DNA repair</keyword>
<evidence type="ECO:0000256" key="9">
    <source>
        <dbReference type="ARBA" id="ARBA00022763"/>
    </source>
</evidence>
<dbReference type="Gene3D" id="3.30.470.30">
    <property type="entry name" value="DNA ligase/mRNA capping enzyme"/>
    <property type="match status" value="1"/>
</dbReference>
<dbReference type="InterPro" id="IPR014143">
    <property type="entry name" value="NHEJ_ligase_prk"/>
</dbReference>
<dbReference type="GO" id="GO:0003677">
    <property type="term" value="F:DNA binding"/>
    <property type="evidence" value="ECO:0007669"/>
    <property type="project" value="UniProtKB-KW"/>
</dbReference>
<keyword evidence="13" id="KW-0239">DNA-directed DNA polymerase</keyword>
<keyword evidence="15" id="KW-0233">DNA recombination</keyword>
<dbReference type="InterPro" id="IPR014146">
    <property type="entry name" value="LigD_ligase_dom"/>
</dbReference>
<dbReference type="PANTHER" id="PTHR42705">
    <property type="entry name" value="BIFUNCTIONAL NON-HOMOLOGOUS END JOINING PROTEIN LIGD"/>
    <property type="match status" value="1"/>
</dbReference>
<evidence type="ECO:0000256" key="13">
    <source>
        <dbReference type="ARBA" id="ARBA00022932"/>
    </source>
</evidence>
<dbReference type="NCBIfam" id="TIGR02776">
    <property type="entry name" value="NHEJ_ligase_prk"/>
    <property type="match status" value="1"/>
</dbReference>
<keyword evidence="11" id="KW-0269">Exonuclease</keyword>
<keyword evidence="9" id="KW-0227">DNA damage</keyword>
<evidence type="ECO:0000256" key="22">
    <source>
        <dbReference type="ARBA" id="ARBA00049990"/>
    </source>
</evidence>
<feature type="domain" description="ATP-dependent DNA ligase family profile" evidence="23">
    <location>
        <begin position="115"/>
        <end position="245"/>
    </location>
</feature>
<evidence type="ECO:0000256" key="8">
    <source>
        <dbReference type="ARBA" id="ARBA00022741"/>
    </source>
</evidence>
<dbReference type="GO" id="GO:0003887">
    <property type="term" value="F:DNA-directed DNA polymerase activity"/>
    <property type="evidence" value="ECO:0007669"/>
    <property type="project" value="UniProtKB-KW"/>
</dbReference>
<reference evidence="24 25" key="1">
    <citation type="submission" date="2017-10" db="EMBL/GenBank/DDBJ databases">
        <title>Bacillus sp. nov., a halophilic bacterium isolated from a Keqin Lake.</title>
        <authorList>
            <person name="Wang H."/>
        </authorList>
    </citation>
    <scope>NUCLEOTIDE SEQUENCE [LARGE SCALE GENOMIC DNA]</scope>
    <source>
        <strain evidence="24 25">KCTC 13187</strain>
    </source>
</reference>
<dbReference type="InterPro" id="IPR052171">
    <property type="entry name" value="NHEJ_LigD"/>
</dbReference>
<evidence type="ECO:0000256" key="5">
    <source>
        <dbReference type="ARBA" id="ARBA00022695"/>
    </source>
</evidence>
<evidence type="ECO:0000256" key="7">
    <source>
        <dbReference type="ARBA" id="ARBA00022723"/>
    </source>
</evidence>
<keyword evidence="12" id="KW-0067">ATP-binding</keyword>
<dbReference type="EC" id="6.5.1.1" evidence="2"/>
<dbReference type="Pfam" id="PF21686">
    <property type="entry name" value="LigD_Prim-Pol"/>
    <property type="match status" value="1"/>
</dbReference>
<evidence type="ECO:0000256" key="21">
    <source>
        <dbReference type="ARBA" id="ARBA00049981"/>
    </source>
</evidence>
<dbReference type="OrthoDB" id="9802472at2"/>
<keyword evidence="5" id="KW-0548">Nucleotidyltransferase</keyword>
<keyword evidence="4" id="KW-0808">Transferase</keyword>
<protein>
    <recommendedName>
        <fullName evidence="2">DNA ligase (ATP)</fullName>
        <ecNumber evidence="2">6.5.1.1</ecNumber>
    </recommendedName>
    <alternativeName>
        <fullName evidence="19">NHEJ DNA polymerase</fullName>
    </alternativeName>
</protein>
<dbReference type="GO" id="GO:0006281">
    <property type="term" value="P:DNA repair"/>
    <property type="evidence" value="ECO:0007669"/>
    <property type="project" value="UniProtKB-KW"/>
</dbReference>
<sequence>MKPMLLTPVEEFPETSGWIYEAKYDGFRCLLHWREKTPELSSRNGKNLNANFPEIVQFCEKMYEEVKPFLPLSLDGEIVFLLNPWRSKFSEVQRRGRMKSKDVISKHAASFPCKYIAFDVLTLKGESLRNKTLPSRKKQMSSFFKKTHLPHKVDAQDSRSLQAIEVFKNWEELWHNIVVYHGEGAIAKRKTSTWESGKRTTQWLKKKHWRMITVALSTYNPKNGYFDGGVYDGEKFLVIVQFKHGLAEEEEKTLRTLFQKNGVKQSDGSFHIPPSVCANIACIDFDGKHLREPRFHSFQFETEPSSCSRKQMEKQLFALPETVPITSPDKPVWPEQEIHKDDYLLYLQHMSPYLLPFLKDRLLTVIRYPHGADGELFYQKNSPDYAPDFVQTETIDEIDYIICNELETLLWLGNQLALEFHTPFETIGTSYPTEIVLDLDPPSMKEFSLAVEAAVRMKEIFDEFQLESFVKTSGRKGLQLYIPLPESVFSYEDTRIFTSFVCKFLCEQEADWFTIERMKKNRGNRLYLDYIQHDKGKTIITPYSPRGHEAGLIATPLFWPEVDSGLTPYSFTLPAVIERVAIEGDPFRLMRHVDNEVAFKEVLEKLREF</sequence>
<evidence type="ECO:0000256" key="1">
    <source>
        <dbReference type="ARBA" id="ARBA00001936"/>
    </source>
</evidence>
<comment type="similarity">
    <text evidence="22">In the N-terminal section; belongs to the LigD polymerase family.</text>
</comment>
<comment type="catalytic activity">
    <reaction evidence="20">
        <text>ATP + (deoxyribonucleotide)n-3'-hydroxyl + 5'-phospho-(deoxyribonucleotide)m = (deoxyribonucleotide)n+m + AMP + diphosphate.</text>
        <dbReference type="EC" id="6.5.1.1"/>
    </reaction>
</comment>
<dbReference type="NCBIfam" id="TIGR02778">
    <property type="entry name" value="ligD_pol"/>
    <property type="match status" value="1"/>
</dbReference>
<evidence type="ECO:0000256" key="19">
    <source>
        <dbReference type="ARBA" id="ARBA00029943"/>
    </source>
</evidence>
<gene>
    <name evidence="24" type="primary">ligD</name>
    <name evidence="24" type="ORF">CR203_05445</name>
</gene>
<evidence type="ECO:0000256" key="4">
    <source>
        <dbReference type="ARBA" id="ARBA00022679"/>
    </source>
</evidence>
<dbReference type="Gene3D" id="3.90.920.10">
    <property type="entry name" value="DNA primase, PRIM domain"/>
    <property type="match status" value="1"/>
</dbReference>
<dbReference type="InterPro" id="IPR014145">
    <property type="entry name" value="LigD_pol_dom"/>
</dbReference>
<evidence type="ECO:0000256" key="10">
    <source>
        <dbReference type="ARBA" id="ARBA00022801"/>
    </source>
</evidence>
<comment type="cofactor">
    <cofactor evidence="1">
        <name>Mn(2+)</name>
        <dbReference type="ChEBI" id="CHEBI:29035"/>
    </cofactor>
</comment>
<evidence type="ECO:0000256" key="14">
    <source>
        <dbReference type="ARBA" id="ARBA00023125"/>
    </source>
</evidence>
<dbReference type="GO" id="GO:0006310">
    <property type="term" value="P:DNA recombination"/>
    <property type="evidence" value="ECO:0007669"/>
    <property type="project" value="UniProtKB-KW"/>
</dbReference>